<dbReference type="PANTHER" id="PTHR34824:SF1">
    <property type="entry name" value="HEAT-INDUCIBLE TRANSCRIPTION REPRESSOR HRCA"/>
    <property type="match status" value="1"/>
</dbReference>
<dbReference type="InterPro" id="IPR036390">
    <property type="entry name" value="WH_DNA-bd_sf"/>
</dbReference>
<dbReference type="EMBL" id="UINC01060772">
    <property type="protein sequence ID" value="SVB85631.1"/>
    <property type="molecule type" value="Genomic_DNA"/>
</dbReference>
<evidence type="ECO:0000256" key="3">
    <source>
        <dbReference type="ARBA" id="ARBA00023016"/>
    </source>
</evidence>
<gene>
    <name evidence="7" type="ORF">METZ01_LOCUS238485</name>
</gene>
<dbReference type="InterPro" id="IPR023120">
    <property type="entry name" value="WHTH_transcript_rep_HrcA_IDD"/>
</dbReference>
<proteinExistence type="predicted"/>
<dbReference type="GO" id="GO:0003677">
    <property type="term" value="F:DNA binding"/>
    <property type="evidence" value="ECO:0007669"/>
    <property type="project" value="InterPro"/>
</dbReference>
<evidence type="ECO:0000256" key="5">
    <source>
        <dbReference type="SAM" id="MobiDB-lite"/>
    </source>
</evidence>
<evidence type="ECO:0000259" key="6">
    <source>
        <dbReference type="Pfam" id="PF01628"/>
    </source>
</evidence>
<evidence type="ECO:0000256" key="4">
    <source>
        <dbReference type="ARBA" id="ARBA00023163"/>
    </source>
</evidence>
<keyword evidence="2" id="KW-0805">Transcription regulation</keyword>
<dbReference type="Pfam" id="PF01628">
    <property type="entry name" value="HrcA"/>
    <property type="match status" value="1"/>
</dbReference>
<dbReference type="SUPFAM" id="SSF46785">
    <property type="entry name" value="Winged helix' DNA-binding domain"/>
    <property type="match status" value="1"/>
</dbReference>
<dbReference type="InterPro" id="IPR029016">
    <property type="entry name" value="GAF-like_dom_sf"/>
</dbReference>
<dbReference type="SUPFAM" id="SSF55781">
    <property type="entry name" value="GAF domain-like"/>
    <property type="match status" value="1"/>
</dbReference>
<dbReference type="InterPro" id="IPR002571">
    <property type="entry name" value="HrcA"/>
</dbReference>
<dbReference type="AlphaFoldDB" id="A0A382HGK2"/>
<dbReference type="Gene3D" id="1.10.10.10">
    <property type="entry name" value="Winged helix-like DNA-binding domain superfamily/Winged helix DNA-binding domain"/>
    <property type="match status" value="1"/>
</dbReference>
<dbReference type="InterPro" id="IPR036388">
    <property type="entry name" value="WH-like_DNA-bd_sf"/>
</dbReference>
<dbReference type="InterPro" id="IPR021153">
    <property type="entry name" value="HrcA_C"/>
</dbReference>
<accession>A0A382HGK2</accession>
<evidence type="ECO:0000256" key="1">
    <source>
        <dbReference type="ARBA" id="ARBA00022491"/>
    </source>
</evidence>
<evidence type="ECO:0000256" key="2">
    <source>
        <dbReference type="ARBA" id="ARBA00023015"/>
    </source>
</evidence>
<feature type="non-terminal residue" evidence="7">
    <location>
        <position position="193"/>
    </location>
</feature>
<keyword evidence="3" id="KW-0346">Stress response</keyword>
<reference evidence="7" key="1">
    <citation type="submission" date="2018-05" db="EMBL/GenBank/DDBJ databases">
        <authorList>
            <person name="Lanie J.A."/>
            <person name="Ng W.-L."/>
            <person name="Kazmierczak K.M."/>
            <person name="Andrzejewski T.M."/>
            <person name="Davidsen T.M."/>
            <person name="Wayne K.J."/>
            <person name="Tettelin H."/>
            <person name="Glass J.I."/>
            <person name="Rusch D."/>
            <person name="Podicherti R."/>
            <person name="Tsui H.-C.T."/>
            <person name="Winkler M.E."/>
        </authorList>
    </citation>
    <scope>NUCLEOTIDE SEQUENCE</scope>
</reference>
<organism evidence="7">
    <name type="scientific">marine metagenome</name>
    <dbReference type="NCBI Taxonomy" id="408172"/>
    <lineage>
        <taxon>unclassified sequences</taxon>
        <taxon>metagenomes</taxon>
        <taxon>ecological metagenomes</taxon>
    </lineage>
</organism>
<dbReference type="GO" id="GO:0045892">
    <property type="term" value="P:negative regulation of DNA-templated transcription"/>
    <property type="evidence" value="ECO:0007669"/>
    <property type="project" value="TreeGrafter"/>
</dbReference>
<protein>
    <recommendedName>
        <fullName evidence="6">Heat-inducible transcription repressor HrcA C-terminal domain-containing protein</fullName>
    </recommendedName>
</protein>
<dbReference type="Gene3D" id="3.30.450.40">
    <property type="match status" value="1"/>
</dbReference>
<name>A0A382HGK2_9ZZZZ</name>
<keyword evidence="4" id="KW-0804">Transcription</keyword>
<feature type="non-terminal residue" evidence="7">
    <location>
        <position position="1"/>
    </location>
</feature>
<dbReference type="Gene3D" id="3.30.390.60">
    <property type="entry name" value="Heat-inducible transcription repressor hrca homolog, domain 3"/>
    <property type="match status" value="1"/>
</dbReference>
<sequence length="193" mass="21109">MPPPEKTMRSNKKKTGSGDLFDQRTQQVLQGIIDSFISNSEPVGSRTLSKTLGLSLSPATIRNIMSDLSDQGYLTQAHTSGGRIPTDKAYRFFVDSLIVADKLPEQLQKNIEGISSKAASAVQDLLINTSHLLAGLTKFASLVTAPKTSLSRLQHIEFIKISGDRILVILVTKSGLIKNRVIESQDQLSQEFL</sequence>
<keyword evidence="1" id="KW-0678">Repressor</keyword>
<dbReference type="PANTHER" id="PTHR34824">
    <property type="entry name" value="HEAT-INDUCIBLE TRANSCRIPTION REPRESSOR HRCA"/>
    <property type="match status" value="1"/>
</dbReference>
<feature type="region of interest" description="Disordered" evidence="5">
    <location>
        <begin position="1"/>
        <end position="20"/>
    </location>
</feature>
<evidence type="ECO:0000313" key="7">
    <source>
        <dbReference type="EMBL" id="SVB85631.1"/>
    </source>
</evidence>
<feature type="domain" description="Heat-inducible transcription repressor HrcA C-terminal" evidence="6">
    <location>
        <begin position="124"/>
        <end position="191"/>
    </location>
</feature>